<feature type="region of interest" description="Disordered" evidence="1">
    <location>
        <begin position="244"/>
        <end position="292"/>
    </location>
</feature>
<name>S8DRU4_FOMSC</name>
<accession>S8DRU4</accession>
<dbReference type="eggNOG" id="ENOG502RVQA">
    <property type="taxonomic scope" value="Eukaryota"/>
</dbReference>
<keyword evidence="4" id="KW-1185">Reference proteome</keyword>
<evidence type="ECO:0000313" key="4">
    <source>
        <dbReference type="Proteomes" id="UP000015241"/>
    </source>
</evidence>
<reference evidence="3 4" key="1">
    <citation type="journal article" date="2012" name="Science">
        <title>The Paleozoic origin of enzymatic lignin decomposition reconstructed from 31 fungal genomes.</title>
        <authorList>
            <person name="Floudas D."/>
            <person name="Binder M."/>
            <person name="Riley R."/>
            <person name="Barry K."/>
            <person name="Blanchette R.A."/>
            <person name="Henrissat B."/>
            <person name="Martinez A.T."/>
            <person name="Otillar R."/>
            <person name="Spatafora J.W."/>
            <person name="Yadav J.S."/>
            <person name="Aerts A."/>
            <person name="Benoit I."/>
            <person name="Boyd A."/>
            <person name="Carlson A."/>
            <person name="Copeland A."/>
            <person name="Coutinho P.M."/>
            <person name="de Vries R.P."/>
            <person name="Ferreira P."/>
            <person name="Findley K."/>
            <person name="Foster B."/>
            <person name="Gaskell J."/>
            <person name="Glotzer D."/>
            <person name="Gorecki P."/>
            <person name="Heitman J."/>
            <person name="Hesse C."/>
            <person name="Hori C."/>
            <person name="Igarashi K."/>
            <person name="Jurgens J.A."/>
            <person name="Kallen N."/>
            <person name="Kersten P."/>
            <person name="Kohler A."/>
            <person name="Kuees U."/>
            <person name="Kumar T.K.A."/>
            <person name="Kuo A."/>
            <person name="LaButti K."/>
            <person name="Larrondo L.F."/>
            <person name="Lindquist E."/>
            <person name="Ling A."/>
            <person name="Lombard V."/>
            <person name="Lucas S."/>
            <person name="Lundell T."/>
            <person name="Martin R."/>
            <person name="McLaughlin D.J."/>
            <person name="Morgenstern I."/>
            <person name="Morin E."/>
            <person name="Murat C."/>
            <person name="Nagy L.G."/>
            <person name="Nolan M."/>
            <person name="Ohm R.A."/>
            <person name="Patyshakuliyeva A."/>
            <person name="Rokas A."/>
            <person name="Ruiz-Duenas F.J."/>
            <person name="Sabat G."/>
            <person name="Salamov A."/>
            <person name="Samejima M."/>
            <person name="Schmutz J."/>
            <person name="Slot J.C."/>
            <person name="St John F."/>
            <person name="Stenlid J."/>
            <person name="Sun H."/>
            <person name="Sun S."/>
            <person name="Syed K."/>
            <person name="Tsang A."/>
            <person name="Wiebenga A."/>
            <person name="Young D."/>
            <person name="Pisabarro A."/>
            <person name="Eastwood D.C."/>
            <person name="Martin F."/>
            <person name="Cullen D."/>
            <person name="Grigoriev I.V."/>
            <person name="Hibbett D.S."/>
        </authorList>
    </citation>
    <scope>NUCLEOTIDE SEQUENCE</scope>
    <source>
        <strain evidence="4">FP-58527</strain>
    </source>
</reference>
<feature type="compositionally biased region" description="Basic and acidic residues" evidence="1">
    <location>
        <begin position="249"/>
        <end position="260"/>
    </location>
</feature>
<feature type="compositionally biased region" description="Low complexity" evidence="1">
    <location>
        <begin position="329"/>
        <end position="340"/>
    </location>
</feature>
<keyword evidence="2" id="KW-0812">Transmembrane</keyword>
<dbReference type="InParanoid" id="S8DRU4"/>
<evidence type="ECO:0000256" key="2">
    <source>
        <dbReference type="SAM" id="Phobius"/>
    </source>
</evidence>
<evidence type="ECO:0000256" key="1">
    <source>
        <dbReference type="SAM" id="MobiDB-lite"/>
    </source>
</evidence>
<keyword evidence="2" id="KW-0472">Membrane</keyword>
<sequence>MPTDNVVAIYPTSAALNLQGNWTDFALQNPQADDQTVIFASSSASGAVEFTGTQVAVYGVVPAGESVESSYAVDGSFQDTYVSPGNASTPQWGTAFYISPLLSAGTHELTFNVTNATVESIFALEFILYEGAGGQDASMTQTSLPTGAAAAATGYATVAVSGVSSVNVGAIVGGVVGGVASLIIIGLLIFFGLRRRNRRPYYYAESGDLLREEVKAMPFTKGAPLVPDDDVSFKVKPHVFSYAASSEGTQDHQPVRRSEVGDSTYSSPSTGTYSSRPTLAVVGGPPGIRHAPNMARSKAAEAGLLSVERQPTYHADSGVRFDSNGKPVAPGSNPGSAGSSHEPLARTPTGVPPSYSED</sequence>
<dbReference type="Gene3D" id="2.60.120.260">
    <property type="entry name" value="Galactose-binding domain-like"/>
    <property type="match status" value="1"/>
</dbReference>
<evidence type="ECO:0000313" key="3">
    <source>
        <dbReference type="EMBL" id="EPS95991.1"/>
    </source>
</evidence>
<keyword evidence="2" id="KW-1133">Transmembrane helix</keyword>
<dbReference type="OrthoDB" id="3265734at2759"/>
<dbReference type="STRING" id="743788.S8DRU4"/>
<gene>
    <name evidence="3" type="ORF">FOMPIDRAFT_1053672</name>
</gene>
<feature type="region of interest" description="Disordered" evidence="1">
    <location>
        <begin position="306"/>
        <end position="358"/>
    </location>
</feature>
<evidence type="ECO:0008006" key="5">
    <source>
        <dbReference type="Google" id="ProtNLM"/>
    </source>
</evidence>
<dbReference type="HOGENOM" id="CLU_063909_0_0_1"/>
<dbReference type="AlphaFoldDB" id="S8DRU4"/>
<dbReference type="EMBL" id="KE504196">
    <property type="protein sequence ID" value="EPS95991.1"/>
    <property type="molecule type" value="Genomic_DNA"/>
</dbReference>
<organism evidence="3 4">
    <name type="scientific">Fomitopsis schrenkii</name>
    <name type="common">Brown rot fungus</name>
    <dbReference type="NCBI Taxonomy" id="2126942"/>
    <lineage>
        <taxon>Eukaryota</taxon>
        <taxon>Fungi</taxon>
        <taxon>Dikarya</taxon>
        <taxon>Basidiomycota</taxon>
        <taxon>Agaricomycotina</taxon>
        <taxon>Agaricomycetes</taxon>
        <taxon>Polyporales</taxon>
        <taxon>Fomitopsis</taxon>
    </lineage>
</organism>
<protein>
    <recommendedName>
        <fullName evidence="5">Mid2 domain-containing protein</fullName>
    </recommendedName>
</protein>
<feature type="compositionally biased region" description="Low complexity" evidence="1">
    <location>
        <begin position="263"/>
        <end position="278"/>
    </location>
</feature>
<dbReference type="Proteomes" id="UP000015241">
    <property type="component" value="Unassembled WGS sequence"/>
</dbReference>
<feature type="transmembrane region" description="Helical" evidence="2">
    <location>
        <begin position="168"/>
        <end position="193"/>
    </location>
</feature>
<proteinExistence type="predicted"/>